<sequence>MVKVLSLKPTGSRFKPFHLYIGLGNQTVLVVLTQYYSKQSTKSRTSPSFVC</sequence>
<accession>A0A183MXK8</accession>
<evidence type="ECO:0000313" key="2">
    <source>
        <dbReference type="Proteomes" id="UP000277204"/>
    </source>
</evidence>
<dbReference type="Proteomes" id="UP000277204">
    <property type="component" value="Unassembled WGS sequence"/>
</dbReference>
<keyword evidence="2" id="KW-1185">Reference proteome</keyword>
<organism evidence="1 2">
    <name type="scientific">Schistosoma margrebowiei</name>
    <dbReference type="NCBI Taxonomy" id="48269"/>
    <lineage>
        <taxon>Eukaryota</taxon>
        <taxon>Metazoa</taxon>
        <taxon>Spiralia</taxon>
        <taxon>Lophotrochozoa</taxon>
        <taxon>Platyhelminthes</taxon>
        <taxon>Trematoda</taxon>
        <taxon>Digenea</taxon>
        <taxon>Strigeidida</taxon>
        <taxon>Schistosomatoidea</taxon>
        <taxon>Schistosomatidae</taxon>
        <taxon>Schistosoma</taxon>
    </lineage>
</organism>
<reference evidence="1 2" key="1">
    <citation type="submission" date="2018-11" db="EMBL/GenBank/DDBJ databases">
        <authorList>
            <consortium name="Pathogen Informatics"/>
        </authorList>
    </citation>
    <scope>NUCLEOTIDE SEQUENCE [LARGE SCALE GENOMIC DNA]</scope>
    <source>
        <strain evidence="1 2">Zambia</strain>
    </source>
</reference>
<protein>
    <submittedName>
        <fullName evidence="1">Uncharacterized protein</fullName>
    </submittedName>
</protein>
<gene>
    <name evidence="1" type="ORF">SMRZ_LOCUS20783</name>
</gene>
<evidence type="ECO:0000313" key="1">
    <source>
        <dbReference type="EMBL" id="VDP37129.1"/>
    </source>
</evidence>
<proteinExistence type="predicted"/>
<dbReference type="AlphaFoldDB" id="A0A183MXK8"/>
<dbReference type="EMBL" id="UZAI01018448">
    <property type="protein sequence ID" value="VDP37129.1"/>
    <property type="molecule type" value="Genomic_DNA"/>
</dbReference>
<name>A0A183MXK8_9TREM</name>